<feature type="signal peptide" evidence="2">
    <location>
        <begin position="1"/>
        <end position="18"/>
    </location>
</feature>
<dbReference type="Pfam" id="PF07995">
    <property type="entry name" value="GSDH"/>
    <property type="match status" value="1"/>
</dbReference>
<dbReference type="InterPro" id="IPR011042">
    <property type="entry name" value="6-blade_b-propeller_TolB-like"/>
</dbReference>
<comment type="caution">
    <text evidence="5">The sequence shown here is derived from an EMBL/GenBank/DDBJ whole genome shotgun (WGS) entry which is preliminary data.</text>
</comment>
<dbReference type="PANTHER" id="PTHR19328:SF75">
    <property type="entry name" value="ALDOSE SUGAR DEHYDROGENASE YLII"/>
    <property type="match status" value="1"/>
</dbReference>
<protein>
    <submittedName>
        <fullName evidence="5">PQQ-dependent sugar dehydrogenase</fullName>
    </submittedName>
</protein>
<evidence type="ECO:0000256" key="1">
    <source>
        <dbReference type="ARBA" id="ARBA00022729"/>
    </source>
</evidence>
<dbReference type="NCBIfam" id="TIGR04183">
    <property type="entry name" value="Por_Secre_tail"/>
    <property type="match status" value="1"/>
</dbReference>
<proteinExistence type="predicted"/>
<evidence type="ECO:0000256" key="2">
    <source>
        <dbReference type="SAM" id="SignalP"/>
    </source>
</evidence>
<evidence type="ECO:0000259" key="4">
    <source>
        <dbReference type="Pfam" id="PF18962"/>
    </source>
</evidence>
<gene>
    <name evidence="5" type="ORF">H3Z82_00100</name>
</gene>
<dbReference type="Proteomes" id="UP000541857">
    <property type="component" value="Unassembled WGS sequence"/>
</dbReference>
<dbReference type="RefSeq" id="WP_182201845.1">
    <property type="nucleotide sequence ID" value="NZ_JACGLT010000001.1"/>
</dbReference>
<evidence type="ECO:0000259" key="3">
    <source>
        <dbReference type="Pfam" id="PF07995"/>
    </source>
</evidence>
<dbReference type="InterPro" id="IPR011041">
    <property type="entry name" value="Quinoprot_gluc/sorb_DH_b-prop"/>
</dbReference>
<keyword evidence="1 2" id="KW-0732">Signal</keyword>
<dbReference type="PANTHER" id="PTHR19328">
    <property type="entry name" value="HEDGEHOG-INTERACTING PROTEIN"/>
    <property type="match status" value="1"/>
</dbReference>
<keyword evidence="6" id="KW-1185">Reference proteome</keyword>
<dbReference type="EMBL" id="JACGLT010000001">
    <property type="protein sequence ID" value="MBA6151119.1"/>
    <property type="molecule type" value="Genomic_DNA"/>
</dbReference>
<evidence type="ECO:0000313" key="6">
    <source>
        <dbReference type="Proteomes" id="UP000541857"/>
    </source>
</evidence>
<organism evidence="5 6">
    <name type="scientific">Gelidibacter maritimus</name>
    <dbReference type="NCBI Taxonomy" id="2761487"/>
    <lineage>
        <taxon>Bacteria</taxon>
        <taxon>Pseudomonadati</taxon>
        <taxon>Bacteroidota</taxon>
        <taxon>Flavobacteriia</taxon>
        <taxon>Flavobacteriales</taxon>
        <taxon>Flavobacteriaceae</taxon>
        <taxon>Gelidibacter</taxon>
    </lineage>
</organism>
<feature type="domain" description="Glucose/Sorbosone dehydrogenase" evidence="3">
    <location>
        <begin position="31"/>
        <end position="342"/>
    </location>
</feature>
<accession>A0A7W2M1R3</accession>
<evidence type="ECO:0000313" key="5">
    <source>
        <dbReference type="EMBL" id="MBA6151119.1"/>
    </source>
</evidence>
<name>A0A7W2M1R3_9FLAO</name>
<dbReference type="SUPFAM" id="SSF50952">
    <property type="entry name" value="Soluble quinoprotein glucose dehydrogenase"/>
    <property type="match status" value="1"/>
</dbReference>
<feature type="chain" id="PRO_5031061157" evidence="2">
    <location>
        <begin position="19"/>
        <end position="467"/>
    </location>
</feature>
<reference evidence="5 6" key="1">
    <citation type="submission" date="2020-07" db="EMBL/GenBank/DDBJ databases">
        <title>Bacterium isolated from marine sediment.</title>
        <authorList>
            <person name="Shang D."/>
        </authorList>
    </citation>
    <scope>NUCLEOTIDE SEQUENCE [LARGE SCALE GENOMIC DNA]</scope>
    <source>
        <strain evidence="5 6">F6074</strain>
    </source>
</reference>
<dbReference type="AlphaFoldDB" id="A0A7W2M1R3"/>
<dbReference type="InterPro" id="IPR012938">
    <property type="entry name" value="Glc/Sorbosone_DH"/>
</dbReference>
<feature type="domain" description="Secretion system C-terminal sorting" evidence="4">
    <location>
        <begin position="392"/>
        <end position="465"/>
    </location>
</feature>
<dbReference type="Pfam" id="PF18962">
    <property type="entry name" value="Por_Secre_tail"/>
    <property type="match status" value="1"/>
</dbReference>
<sequence>MKKKLLLLALILSMGSFAQEIEIELFASGISNPVNIKNAGDSRLFVLERAGLIKIINENGSVNDTPFLDISDRVSDGGDERGLLGLAFHPNYASNGYFYVNYVNNDLETIIARFTRNESDIDLADADTEFNIMTIKQPHVNHNGGEMVFDGNGYLLISLGDGGISDDRDNNSQNLETLLGKLLRIDINDPQNGKNYNIPNSNPYVDNPNARNEIWASGLRNPWKFSIDRTTNEIWLTDVGEQLFEEINKVPESEAGVNYGWRCYEGNTPFNLNNCPDESTLTFPIAEYSHENSGVFKCSITGGYRYRGTAQPNFSGIYFFADFCSSEIGMLIEDNGNWTMSFSEAFNGNNWSTFGEDINGELYIADISSGSIYKIKDATLSIKEATFSQIKLFPNPVNDELTIDFGTSNNESPKISVYNIHGQQMKTTISFKNNSSRISTKNMATGLYVIEINYSNGQKTTRKFVKN</sequence>
<dbReference type="InterPro" id="IPR026444">
    <property type="entry name" value="Secre_tail"/>
</dbReference>
<dbReference type="Gene3D" id="2.120.10.30">
    <property type="entry name" value="TolB, C-terminal domain"/>
    <property type="match status" value="1"/>
</dbReference>